<evidence type="ECO:0000313" key="2">
    <source>
        <dbReference type="Ensembl" id="ENSAMXP00005056915.1"/>
    </source>
</evidence>
<keyword evidence="1" id="KW-1133">Transmembrane helix</keyword>
<accession>A0A8B9LWF0</accession>
<proteinExistence type="predicted"/>
<organism evidence="2 3">
    <name type="scientific">Astyanax mexicanus</name>
    <name type="common">Blind cave fish</name>
    <name type="synonym">Astyanax fasciatus mexicanus</name>
    <dbReference type="NCBI Taxonomy" id="7994"/>
    <lineage>
        <taxon>Eukaryota</taxon>
        <taxon>Metazoa</taxon>
        <taxon>Chordata</taxon>
        <taxon>Craniata</taxon>
        <taxon>Vertebrata</taxon>
        <taxon>Euteleostomi</taxon>
        <taxon>Actinopterygii</taxon>
        <taxon>Neopterygii</taxon>
        <taxon>Teleostei</taxon>
        <taxon>Ostariophysi</taxon>
        <taxon>Characiformes</taxon>
        <taxon>Characoidei</taxon>
        <taxon>Acestrorhamphidae</taxon>
        <taxon>Acestrorhamphinae</taxon>
        <taxon>Astyanax</taxon>
    </lineage>
</organism>
<keyword evidence="1" id="KW-0812">Transmembrane</keyword>
<dbReference type="Proteomes" id="UP000694621">
    <property type="component" value="Unplaced"/>
</dbReference>
<dbReference type="AlphaFoldDB" id="A0A8B9LWF0"/>
<reference evidence="2" key="1">
    <citation type="submission" date="2025-08" db="UniProtKB">
        <authorList>
            <consortium name="Ensembl"/>
        </authorList>
    </citation>
    <scope>IDENTIFICATION</scope>
</reference>
<feature type="transmembrane region" description="Helical" evidence="1">
    <location>
        <begin position="20"/>
        <end position="50"/>
    </location>
</feature>
<protein>
    <submittedName>
        <fullName evidence="2">Uncharacterized protein</fullName>
    </submittedName>
</protein>
<evidence type="ECO:0000256" key="1">
    <source>
        <dbReference type="SAM" id="Phobius"/>
    </source>
</evidence>
<dbReference type="Ensembl" id="ENSAMXT00005061497.1">
    <property type="protein sequence ID" value="ENSAMXP00005056915.1"/>
    <property type="gene ID" value="ENSAMXG00005025214.1"/>
</dbReference>
<keyword evidence="1" id="KW-0472">Membrane</keyword>
<name>A0A8B9LWF0_ASTMX</name>
<dbReference type="Pfam" id="PF17696">
    <property type="entry name" value="ALN"/>
    <property type="match status" value="1"/>
</dbReference>
<evidence type="ECO:0000313" key="3">
    <source>
        <dbReference type="Proteomes" id="UP000694621"/>
    </source>
</evidence>
<dbReference type="InterPro" id="IPR038780">
    <property type="entry name" value="ALN"/>
</dbReference>
<sequence length="72" mass="8723">MRSGKQSEVSLPKHSYWFDFWTFLLFDIVFFLFMYFICTACIIVYIFWAFKITQHTHKKNYQPGFKSGFSNS</sequence>